<evidence type="ECO:0000256" key="3">
    <source>
        <dbReference type="SAM" id="Phobius"/>
    </source>
</evidence>
<dbReference type="PANTHER" id="PTHR45586">
    <property type="entry name" value="TPR REPEAT-CONTAINING PROTEIN PA4667"/>
    <property type="match status" value="1"/>
</dbReference>
<dbReference type="SMART" id="SM00028">
    <property type="entry name" value="TPR"/>
    <property type="match status" value="3"/>
</dbReference>
<feature type="transmembrane region" description="Helical" evidence="3">
    <location>
        <begin position="138"/>
        <end position="165"/>
    </location>
</feature>
<feature type="transmembrane region" description="Helical" evidence="3">
    <location>
        <begin position="249"/>
        <end position="268"/>
    </location>
</feature>
<feature type="transmembrane region" description="Helical" evidence="3">
    <location>
        <begin position="274"/>
        <end position="293"/>
    </location>
</feature>
<protein>
    <submittedName>
        <fullName evidence="4">Uncharacterized protein</fullName>
    </submittedName>
</protein>
<dbReference type="InterPro" id="IPR051012">
    <property type="entry name" value="CellSynth/LPSAsmb/PSIAsmb"/>
</dbReference>
<name>A0A3B1D906_9ZZZZ</name>
<evidence type="ECO:0000256" key="1">
    <source>
        <dbReference type="ARBA" id="ARBA00022737"/>
    </source>
</evidence>
<keyword evidence="3" id="KW-1133">Transmembrane helix</keyword>
<dbReference type="PANTHER" id="PTHR45586:SF1">
    <property type="entry name" value="LIPOPOLYSACCHARIDE ASSEMBLY PROTEIN B"/>
    <property type="match status" value="1"/>
</dbReference>
<keyword evidence="3" id="KW-0812">Transmembrane</keyword>
<dbReference type="SUPFAM" id="SSF48452">
    <property type="entry name" value="TPR-like"/>
    <property type="match status" value="2"/>
</dbReference>
<dbReference type="InterPro" id="IPR019734">
    <property type="entry name" value="TPR_rpt"/>
</dbReference>
<sequence length="799" mass="91174">MDLLSITFLILILLTGILSRRPFLHFPLDDDFSIYTYRARFACKGFQWKKDLQIIGIPIWRMLLMDKLYGNPEGGVARIRHLQTFFHVGGSTAVFFAVLLITADPWSALAGGLLHAFYGTSPDLTAGSFNHEQFYIPFTLLGFSFLTAGPEFVVHAGLCFGLATLPKFTTGLYPAVLALIVGYQYGLEALAWFIFATSGPIILSNLIEYKLGFLDTLSWKQMQTRMATTLRLSQTKAMHFNRLKEVRHLIAQTLPLWLFGLPGLALSFFGDHGIWVGAFTVVTLAMIVCQRAFSRYHYLPWLAWLTFGCGLLVDFVLQQTAAIQVVSFLLFSACTTWNIKSLLPFYSHPTDRKTLARYEKFDQYIYLPHLGKILKRLTRMRGERDGRIFVWGTFSQLYHMVDLPAADNYLHHSIGPWDTEALEGFHDGVIGGLIRHKPIYLIKTFADLDVDYLEQMTGLRYTLIKVVLARFPVYRLTGFSSVANDPLALSWQEKMCRMQALTQADWHAPAIDRADFEQGRPLTALRECLKLVRLNPGDSQGLIYLGEIYSHLGQLENSVRAFQKGLKAEPQHSTVRLLLARQKIKLGLLDEAEDFIFEEIVRFGTNDETLLLHALIHQKQNRHQQAVSEFERFRTRHPERHDCWQALMESLKILNDREQLQRLYAEAETIASRPDREWIKTSVASTIAQIDKTLRPESETIGYYLERDPANSLLIYARASALEREGEMENAFGLFKQLTACSGTYPHIQARAWFRRARLSRGENKLQCAQKCLALDPEHQGARNLLAQINSKTQIHLAP</sequence>
<keyword evidence="3" id="KW-0472">Membrane</keyword>
<gene>
    <name evidence="4" type="ORF">MNBD_NITROSPINAE05-972</name>
</gene>
<reference evidence="4" key="1">
    <citation type="submission" date="2018-06" db="EMBL/GenBank/DDBJ databases">
        <authorList>
            <person name="Zhirakovskaya E."/>
        </authorList>
    </citation>
    <scope>NUCLEOTIDE SEQUENCE</scope>
</reference>
<organism evidence="4">
    <name type="scientific">hydrothermal vent metagenome</name>
    <dbReference type="NCBI Taxonomy" id="652676"/>
    <lineage>
        <taxon>unclassified sequences</taxon>
        <taxon>metagenomes</taxon>
        <taxon>ecological metagenomes</taxon>
    </lineage>
</organism>
<dbReference type="Pfam" id="PF13174">
    <property type="entry name" value="TPR_6"/>
    <property type="match status" value="1"/>
</dbReference>
<dbReference type="EMBL" id="UOGG01000213">
    <property type="protein sequence ID" value="VAX32624.1"/>
    <property type="molecule type" value="Genomic_DNA"/>
</dbReference>
<evidence type="ECO:0000256" key="2">
    <source>
        <dbReference type="ARBA" id="ARBA00022803"/>
    </source>
</evidence>
<proteinExistence type="predicted"/>
<feature type="transmembrane region" description="Helical" evidence="3">
    <location>
        <begin position="93"/>
        <end position="117"/>
    </location>
</feature>
<keyword evidence="1" id="KW-0677">Repeat</keyword>
<dbReference type="Pfam" id="PF13181">
    <property type="entry name" value="TPR_8"/>
    <property type="match status" value="1"/>
</dbReference>
<dbReference type="InterPro" id="IPR011990">
    <property type="entry name" value="TPR-like_helical_dom_sf"/>
</dbReference>
<accession>A0A3B1D906</accession>
<feature type="transmembrane region" description="Helical" evidence="3">
    <location>
        <begin position="298"/>
        <end position="317"/>
    </location>
</feature>
<keyword evidence="2" id="KW-0802">TPR repeat</keyword>
<evidence type="ECO:0000313" key="4">
    <source>
        <dbReference type="EMBL" id="VAX32624.1"/>
    </source>
</evidence>
<dbReference type="Gene3D" id="1.25.40.10">
    <property type="entry name" value="Tetratricopeptide repeat domain"/>
    <property type="match status" value="2"/>
</dbReference>
<dbReference type="AlphaFoldDB" id="A0A3B1D906"/>
<feature type="transmembrane region" description="Helical" evidence="3">
    <location>
        <begin position="171"/>
        <end position="195"/>
    </location>
</feature>
<dbReference type="PROSITE" id="PS50005">
    <property type="entry name" value="TPR"/>
    <property type="match status" value="1"/>
</dbReference>